<evidence type="ECO:0000256" key="3">
    <source>
        <dbReference type="ARBA" id="ARBA00022801"/>
    </source>
</evidence>
<dbReference type="Proteomes" id="UP000198362">
    <property type="component" value="Unassembled WGS sequence"/>
</dbReference>
<dbReference type="SUPFAM" id="SSF50486">
    <property type="entry name" value="FMT C-terminal domain-like"/>
    <property type="match status" value="1"/>
</dbReference>
<proteinExistence type="inferred from homology"/>
<dbReference type="InterPro" id="IPR003180">
    <property type="entry name" value="MPG"/>
</dbReference>
<dbReference type="CDD" id="cd00540">
    <property type="entry name" value="AAG"/>
    <property type="match status" value="1"/>
</dbReference>
<dbReference type="Pfam" id="PF02245">
    <property type="entry name" value="Pur_DNA_glyco"/>
    <property type="match status" value="1"/>
</dbReference>
<evidence type="ECO:0000256" key="1">
    <source>
        <dbReference type="ARBA" id="ARBA00009232"/>
    </source>
</evidence>
<comment type="similarity">
    <text evidence="1 5">Belongs to the DNA glycosylase MPG family.</text>
</comment>
<dbReference type="NCBIfam" id="TIGR00567">
    <property type="entry name" value="3mg"/>
    <property type="match status" value="1"/>
</dbReference>
<evidence type="ECO:0000256" key="4">
    <source>
        <dbReference type="ARBA" id="ARBA00023204"/>
    </source>
</evidence>
<gene>
    <name evidence="6" type="ORF">SAMN05421812_1349</name>
</gene>
<protein>
    <recommendedName>
        <fullName evidence="5">Putative 3-methyladenine DNA glycosylase</fullName>
        <ecNumber evidence="5">3.2.2.-</ecNumber>
    </recommendedName>
</protein>
<dbReference type="PANTHER" id="PTHR10429:SF0">
    <property type="entry name" value="DNA-3-METHYLADENINE GLYCOSYLASE"/>
    <property type="match status" value="1"/>
</dbReference>
<evidence type="ECO:0000256" key="2">
    <source>
        <dbReference type="ARBA" id="ARBA00022763"/>
    </source>
</evidence>
<dbReference type="PANTHER" id="PTHR10429">
    <property type="entry name" value="DNA-3-METHYLADENINE GLYCOSYLASE"/>
    <property type="match status" value="1"/>
</dbReference>
<dbReference type="HAMAP" id="MF_00527">
    <property type="entry name" value="3MGH"/>
    <property type="match status" value="1"/>
</dbReference>
<keyword evidence="4 5" id="KW-0234">DNA repair</keyword>
<keyword evidence="7" id="KW-1185">Reference proteome</keyword>
<reference evidence="6 7" key="1">
    <citation type="submission" date="2017-06" db="EMBL/GenBank/DDBJ databases">
        <authorList>
            <person name="Kim H.J."/>
            <person name="Triplett B.A."/>
        </authorList>
    </citation>
    <scope>NUCLEOTIDE SEQUENCE [LARGE SCALE GENOMIC DNA]</scope>
    <source>
        <strain evidence="6 7">CGMCC 4.5593</strain>
    </source>
</reference>
<organism evidence="6 7">
    <name type="scientific">Asanoa hainanensis</name>
    <dbReference type="NCBI Taxonomy" id="560556"/>
    <lineage>
        <taxon>Bacteria</taxon>
        <taxon>Bacillati</taxon>
        <taxon>Actinomycetota</taxon>
        <taxon>Actinomycetes</taxon>
        <taxon>Micromonosporales</taxon>
        <taxon>Micromonosporaceae</taxon>
        <taxon>Asanoa</taxon>
    </lineage>
</organism>
<dbReference type="Gene3D" id="3.10.300.10">
    <property type="entry name" value="Methylpurine-DNA glycosylase (MPG)"/>
    <property type="match status" value="1"/>
</dbReference>
<dbReference type="EC" id="3.2.2.-" evidence="5"/>
<dbReference type="GO" id="GO:0003677">
    <property type="term" value="F:DNA binding"/>
    <property type="evidence" value="ECO:0007669"/>
    <property type="project" value="InterPro"/>
</dbReference>
<name>A0A239PGU0_9ACTN</name>
<dbReference type="InterPro" id="IPR011034">
    <property type="entry name" value="Formyl_transferase-like_C_sf"/>
</dbReference>
<accession>A0A239PGU0</accession>
<dbReference type="GO" id="GO:0003905">
    <property type="term" value="F:alkylbase DNA N-glycosylase activity"/>
    <property type="evidence" value="ECO:0007669"/>
    <property type="project" value="InterPro"/>
</dbReference>
<sequence>MVKDLREVLAGGGVRAARELLGCHLTAGGVTVRLTEVEAYAGTGEDPASHAHRGRTNRNAVMFGPAGFSYVYFTYGMHWCMNVVTGPPGLANAVLLRAGEVVSGLDAARARRTAVRKDVDLARGPARLCSALGIDRAAYGLDLFDPASPVRLARGPSRVPAAAIVAGPRVGVTGAHDLEWRFWIADDPTVSTYRRHVPRKRGE</sequence>
<dbReference type="InterPro" id="IPR036995">
    <property type="entry name" value="MPG_sf"/>
</dbReference>
<dbReference type="NCBIfam" id="NF002003">
    <property type="entry name" value="PRK00802.1-3"/>
    <property type="match status" value="1"/>
</dbReference>
<keyword evidence="2 5" id="KW-0227">DNA damage</keyword>
<dbReference type="GO" id="GO:0006284">
    <property type="term" value="P:base-excision repair"/>
    <property type="evidence" value="ECO:0007669"/>
    <property type="project" value="InterPro"/>
</dbReference>
<evidence type="ECO:0000313" key="7">
    <source>
        <dbReference type="Proteomes" id="UP000198362"/>
    </source>
</evidence>
<dbReference type="OrthoDB" id="9794313at2"/>
<evidence type="ECO:0000313" key="6">
    <source>
        <dbReference type="EMBL" id="SNT66182.1"/>
    </source>
</evidence>
<dbReference type="EMBL" id="FZPH01000034">
    <property type="protein sequence ID" value="SNT66182.1"/>
    <property type="molecule type" value="Genomic_DNA"/>
</dbReference>
<dbReference type="AlphaFoldDB" id="A0A239PGU0"/>
<keyword evidence="3 5" id="KW-0378">Hydrolase</keyword>
<evidence type="ECO:0000256" key="5">
    <source>
        <dbReference type="HAMAP-Rule" id="MF_00527"/>
    </source>
</evidence>